<dbReference type="SMART" id="SM00091">
    <property type="entry name" value="PAS"/>
    <property type="match status" value="1"/>
</dbReference>
<dbReference type="SUPFAM" id="SSF109604">
    <property type="entry name" value="HD-domain/PDEase-like"/>
    <property type="match status" value="1"/>
</dbReference>
<dbReference type="InterPro" id="IPR013767">
    <property type="entry name" value="PAS_fold"/>
</dbReference>
<dbReference type="Gene3D" id="3.30.450.20">
    <property type="entry name" value="PAS domain"/>
    <property type="match status" value="1"/>
</dbReference>
<sequence length="362" mass="41260">MDNFHYLNTIENLCVENGKLQAIIESSTNGIIEVDIKGNILSSNPAFYHMVNISPRDGVKYNLGKLLNSEDIEEALSTLAHGEEEILVKGFHVPVTHGGREVMHYLEIKFSCVPVMNDDFIIGIVKDKTDIMRALENREEYISTLLNMIHELKIDNRDSIYHIASLVELRDHTTGKHLERVESYTRKLAQEYMHNFGDRDERLTDSFVEDMAISSILHDIGKVAISDTILQKPDKLTSSEFESIKEHTIIAGEALKEYKGRKDFLAMGREIATYHHEKWDGTGYPTGKKGATIPLSARIVALCDTYDALVSERPYKDAYSHKKAIEIIKEESGISFDPDIVELFLKINDEFLKIRQFYDDDS</sequence>
<dbReference type="PROSITE" id="PS50112">
    <property type="entry name" value="PAS"/>
    <property type="match status" value="1"/>
</dbReference>
<evidence type="ECO:0000259" key="2">
    <source>
        <dbReference type="PROSITE" id="PS51832"/>
    </source>
</evidence>
<proteinExistence type="predicted"/>
<keyword evidence="4" id="KW-1185">Reference proteome</keyword>
<dbReference type="InterPro" id="IPR052020">
    <property type="entry name" value="Cyclic_di-GMP/3'3'-cGAMP_PDE"/>
</dbReference>
<dbReference type="NCBIfam" id="TIGR00229">
    <property type="entry name" value="sensory_box"/>
    <property type="match status" value="1"/>
</dbReference>
<evidence type="ECO:0000313" key="3">
    <source>
        <dbReference type="EMBL" id="MBB6481250.1"/>
    </source>
</evidence>
<feature type="domain" description="HD-GYP" evidence="2">
    <location>
        <begin position="152"/>
        <end position="360"/>
    </location>
</feature>
<dbReference type="GO" id="GO:0006355">
    <property type="term" value="P:regulation of DNA-templated transcription"/>
    <property type="evidence" value="ECO:0007669"/>
    <property type="project" value="InterPro"/>
</dbReference>
<gene>
    <name evidence="3" type="ORF">HNR50_002923</name>
</gene>
<evidence type="ECO:0000259" key="1">
    <source>
        <dbReference type="PROSITE" id="PS50112"/>
    </source>
</evidence>
<dbReference type="EMBL" id="JACHGJ010000005">
    <property type="protein sequence ID" value="MBB6481250.1"/>
    <property type="molecule type" value="Genomic_DNA"/>
</dbReference>
<dbReference type="InterPro" id="IPR035965">
    <property type="entry name" value="PAS-like_dom_sf"/>
</dbReference>
<dbReference type="SMART" id="SM00471">
    <property type="entry name" value="HDc"/>
    <property type="match status" value="1"/>
</dbReference>
<dbReference type="RefSeq" id="WP_184747489.1">
    <property type="nucleotide sequence ID" value="NZ_JACHGJ010000005.1"/>
</dbReference>
<organism evidence="3 4">
    <name type="scientific">Spirochaeta isovalerica</name>
    <dbReference type="NCBI Taxonomy" id="150"/>
    <lineage>
        <taxon>Bacteria</taxon>
        <taxon>Pseudomonadati</taxon>
        <taxon>Spirochaetota</taxon>
        <taxon>Spirochaetia</taxon>
        <taxon>Spirochaetales</taxon>
        <taxon>Spirochaetaceae</taxon>
        <taxon>Spirochaeta</taxon>
    </lineage>
</organism>
<dbReference type="Gene3D" id="1.10.3210.10">
    <property type="entry name" value="Hypothetical protein af1432"/>
    <property type="match status" value="1"/>
</dbReference>
<dbReference type="Proteomes" id="UP000587760">
    <property type="component" value="Unassembled WGS sequence"/>
</dbReference>
<dbReference type="PANTHER" id="PTHR45228">
    <property type="entry name" value="CYCLIC DI-GMP PHOSPHODIESTERASE TM_0186-RELATED"/>
    <property type="match status" value="1"/>
</dbReference>
<accession>A0A841RE23</accession>
<dbReference type="SUPFAM" id="SSF55785">
    <property type="entry name" value="PYP-like sensor domain (PAS domain)"/>
    <property type="match status" value="1"/>
</dbReference>
<dbReference type="AlphaFoldDB" id="A0A841RE23"/>
<dbReference type="InterPro" id="IPR000014">
    <property type="entry name" value="PAS"/>
</dbReference>
<feature type="domain" description="PAS" evidence="1">
    <location>
        <begin position="16"/>
        <end position="79"/>
    </location>
</feature>
<comment type="caution">
    <text evidence="3">The sequence shown here is derived from an EMBL/GenBank/DDBJ whole genome shotgun (WGS) entry which is preliminary data.</text>
</comment>
<dbReference type="InterPro" id="IPR037522">
    <property type="entry name" value="HD_GYP_dom"/>
</dbReference>
<dbReference type="CDD" id="cd00077">
    <property type="entry name" value="HDc"/>
    <property type="match status" value="1"/>
</dbReference>
<protein>
    <submittedName>
        <fullName evidence="3">PAS domain S-box-containing protein</fullName>
    </submittedName>
</protein>
<evidence type="ECO:0000313" key="4">
    <source>
        <dbReference type="Proteomes" id="UP000587760"/>
    </source>
</evidence>
<reference evidence="3 4" key="1">
    <citation type="submission" date="2020-08" db="EMBL/GenBank/DDBJ databases">
        <title>Genomic Encyclopedia of Type Strains, Phase IV (KMG-IV): sequencing the most valuable type-strain genomes for metagenomic binning, comparative biology and taxonomic classification.</title>
        <authorList>
            <person name="Goeker M."/>
        </authorList>
    </citation>
    <scope>NUCLEOTIDE SEQUENCE [LARGE SCALE GENOMIC DNA]</scope>
    <source>
        <strain evidence="3 4">DSM 2461</strain>
    </source>
</reference>
<dbReference type="PROSITE" id="PS51832">
    <property type="entry name" value="HD_GYP"/>
    <property type="match status" value="1"/>
</dbReference>
<dbReference type="Pfam" id="PF13487">
    <property type="entry name" value="HD_5"/>
    <property type="match status" value="1"/>
</dbReference>
<dbReference type="InterPro" id="IPR003607">
    <property type="entry name" value="HD/PDEase_dom"/>
</dbReference>
<dbReference type="CDD" id="cd00130">
    <property type="entry name" value="PAS"/>
    <property type="match status" value="1"/>
</dbReference>
<name>A0A841RE23_9SPIO</name>
<dbReference type="Pfam" id="PF00989">
    <property type="entry name" value="PAS"/>
    <property type="match status" value="1"/>
</dbReference>